<dbReference type="InterPro" id="IPR019106">
    <property type="entry name" value="T4SS_TrbC"/>
</dbReference>
<dbReference type="AlphaFoldDB" id="A0A1V2VVB2"/>
<evidence type="ECO:0000313" key="3">
    <source>
        <dbReference type="Proteomes" id="UP000188543"/>
    </source>
</evidence>
<protein>
    <submittedName>
        <fullName evidence="2">Type-F conjugative transfer system pilin assembly protein TrbC</fullName>
    </submittedName>
</protein>
<accession>A0A1V2VVB2</accession>
<feature type="chain" id="PRO_5012075798" evidence="1">
    <location>
        <begin position="21"/>
        <end position="257"/>
    </location>
</feature>
<dbReference type="NCBIfam" id="TIGR02742">
    <property type="entry name" value="TrbC_Ftype"/>
    <property type="match status" value="1"/>
</dbReference>
<comment type="caution">
    <text evidence="2">The sequence shown here is derived from an EMBL/GenBank/DDBJ whole genome shotgun (WGS) entry which is preliminary data.</text>
</comment>
<dbReference type="Proteomes" id="UP000188543">
    <property type="component" value="Unassembled WGS sequence"/>
</dbReference>
<dbReference type="RefSeq" id="WP_077176686.1">
    <property type="nucleotide sequence ID" value="NZ_MUTB01000063.1"/>
</dbReference>
<organism evidence="2 3">
    <name type="scientific">Burkholderia cenocepacia</name>
    <dbReference type="NCBI Taxonomy" id="95486"/>
    <lineage>
        <taxon>Bacteria</taxon>
        <taxon>Pseudomonadati</taxon>
        <taxon>Pseudomonadota</taxon>
        <taxon>Betaproteobacteria</taxon>
        <taxon>Burkholderiales</taxon>
        <taxon>Burkholderiaceae</taxon>
        <taxon>Burkholderia</taxon>
        <taxon>Burkholderia cepacia complex</taxon>
    </lineage>
</organism>
<reference evidence="2 3" key="1">
    <citation type="submission" date="2016-08" db="EMBL/GenBank/DDBJ databases">
        <authorList>
            <person name="Seilhamer J.J."/>
        </authorList>
    </citation>
    <scope>NUCLEOTIDE SEQUENCE [LARGE SCALE GENOMIC DNA]</scope>
    <source>
        <strain evidence="2 3">VC14762</strain>
    </source>
</reference>
<dbReference type="EMBL" id="MUTJ01000092">
    <property type="protein sequence ID" value="ONU77807.1"/>
    <property type="molecule type" value="Genomic_DNA"/>
</dbReference>
<dbReference type="Pfam" id="PF09673">
    <property type="entry name" value="TrbC_Ftype"/>
    <property type="match status" value="1"/>
</dbReference>
<sequence>MKTRILAATVLASLLTHAWADVTTPTASQLEQEQRRIEAERKAMFDPNNPATKAKAPALPSSAAVQGEMKRIEAERKAMFDPNNPATKNAKNVFPNVPTPEVSNIDIQALAKRYEQRADARRTDDLMVFVSFTMPPESLKRIVAQVSQLGGTVVLNGFKDNSWKATAFAIKDLGEKRGNVVVNPNAFAKYKVKSVPVTVLTKPEAIDQLDSEGCALPDTYAAIAGDVSLDYALEEIAQHDRRFTELAQRYARQLRGR</sequence>
<gene>
    <name evidence="2" type="ORF">A8E72_30665</name>
</gene>
<keyword evidence="1" id="KW-0732">Signal</keyword>
<evidence type="ECO:0000256" key="1">
    <source>
        <dbReference type="SAM" id="SignalP"/>
    </source>
</evidence>
<proteinExistence type="predicted"/>
<name>A0A1V2VVB2_9BURK</name>
<evidence type="ECO:0000313" key="2">
    <source>
        <dbReference type="EMBL" id="ONU77807.1"/>
    </source>
</evidence>
<dbReference type="InterPro" id="IPR014113">
    <property type="entry name" value="T4SS_TrbC_subgr"/>
</dbReference>
<feature type="signal peptide" evidence="1">
    <location>
        <begin position="1"/>
        <end position="20"/>
    </location>
</feature>